<organism evidence="1 2">
    <name type="scientific">Amylibacter marinus</name>
    <dbReference type="NCBI Taxonomy" id="1475483"/>
    <lineage>
        <taxon>Bacteria</taxon>
        <taxon>Pseudomonadati</taxon>
        <taxon>Pseudomonadota</taxon>
        <taxon>Alphaproteobacteria</taxon>
        <taxon>Rhodobacterales</taxon>
        <taxon>Paracoccaceae</taxon>
        <taxon>Amylibacter</taxon>
    </lineage>
</organism>
<name>A0ABQ5VS49_9RHOB</name>
<comment type="caution">
    <text evidence="1">The sequence shown here is derived from an EMBL/GenBank/DDBJ whole genome shotgun (WGS) entry which is preliminary data.</text>
</comment>
<dbReference type="Proteomes" id="UP001156694">
    <property type="component" value="Unassembled WGS sequence"/>
</dbReference>
<dbReference type="InterPro" id="IPR045386">
    <property type="entry name" value="DUF6525"/>
</dbReference>
<evidence type="ECO:0000313" key="2">
    <source>
        <dbReference type="Proteomes" id="UP001156694"/>
    </source>
</evidence>
<reference evidence="2" key="1">
    <citation type="journal article" date="2019" name="Int. J. Syst. Evol. Microbiol.">
        <title>The Global Catalogue of Microorganisms (GCM) 10K type strain sequencing project: providing services to taxonomists for standard genome sequencing and annotation.</title>
        <authorList>
            <consortium name="The Broad Institute Genomics Platform"/>
            <consortium name="The Broad Institute Genome Sequencing Center for Infectious Disease"/>
            <person name="Wu L."/>
            <person name="Ma J."/>
        </authorList>
    </citation>
    <scope>NUCLEOTIDE SEQUENCE [LARGE SCALE GENOMIC DNA]</scope>
    <source>
        <strain evidence="2">NBRC 110140</strain>
    </source>
</reference>
<keyword evidence="2" id="KW-1185">Reference proteome</keyword>
<evidence type="ECO:0000313" key="1">
    <source>
        <dbReference type="EMBL" id="GLQ34250.1"/>
    </source>
</evidence>
<dbReference type="EMBL" id="BSNN01000002">
    <property type="protein sequence ID" value="GLQ34250.1"/>
    <property type="molecule type" value="Genomic_DNA"/>
</dbReference>
<sequence length="69" mass="7796">MQAYDALPGPLRQWLSQAALPWSPVSAKRIWNRVRAEGHSVEAALETLRRAEGKTLSRDKYSISNQTKC</sequence>
<protein>
    <submittedName>
        <fullName evidence="1">Uncharacterized protein</fullName>
    </submittedName>
</protein>
<dbReference type="Pfam" id="PF20135">
    <property type="entry name" value="DUF6525"/>
    <property type="match status" value="1"/>
</dbReference>
<gene>
    <name evidence="1" type="ORF">GCM10007939_05330</name>
</gene>
<proteinExistence type="predicted"/>
<accession>A0ABQ5VS49</accession>